<protein>
    <submittedName>
        <fullName evidence="3">NAD-dependent epimerase/dehydratase family protein</fullName>
    </submittedName>
</protein>
<organism evidence="3 4">
    <name type="scientific">Solitalea agri</name>
    <dbReference type="NCBI Taxonomy" id="2953739"/>
    <lineage>
        <taxon>Bacteria</taxon>
        <taxon>Pseudomonadati</taxon>
        <taxon>Bacteroidota</taxon>
        <taxon>Sphingobacteriia</taxon>
        <taxon>Sphingobacteriales</taxon>
        <taxon>Sphingobacteriaceae</taxon>
        <taxon>Solitalea</taxon>
    </lineage>
</organism>
<gene>
    <name evidence="3" type="ORF">NF867_13335</name>
</gene>
<sequence>MKILITGANSYIGTKLLPILIENGHEIVCLVKNKKCFYNRNNVIDKITVIEGDLFKPSSLSNIPDDIEATYFFVNKTDAFLQEFCRLDELNAKNLLLKLNHTNCQQIIHVGQTYPFSTNKRLESILKSGPIPSTILRTGIVVGKDSPSFSFIQNLTNKTPVLVAPKWLNHHCKPIDIRNVLEYLVAVLHNGKALNREFNLTGPEIISYKQLIAEYAKAHGLKRWIIDQPLNLTTLSSLGLAFINSTTFKEAKSLVQNIIGSEPVTGEDIKNFINLHLYNLSESLGLPASLSPSGLIV</sequence>
<evidence type="ECO:0000259" key="2">
    <source>
        <dbReference type="Pfam" id="PF01370"/>
    </source>
</evidence>
<dbReference type="AlphaFoldDB" id="A0A9X2FBH5"/>
<evidence type="ECO:0000313" key="4">
    <source>
        <dbReference type="Proteomes" id="UP001155182"/>
    </source>
</evidence>
<dbReference type="Gene3D" id="3.40.50.720">
    <property type="entry name" value="NAD(P)-binding Rossmann-like Domain"/>
    <property type="match status" value="1"/>
</dbReference>
<comment type="similarity">
    <text evidence="1">Belongs to the NAD(P)-dependent epimerase/dehydratase family.</text>
</comment>
<dbReference type="Pfam" id="PF01370">
    <property type="entry name" value="Epimerase"/>
    <property type="match status" value="1"/>
</dbReference>
<accession>A0A9X2FBH5</accession>
<proteinExistence type="inferred from homology"/>
<keyword evidence="4" id="KW-1185">Reference proteome</keyword>
<dbReference type="InterPro" id="IPR001509">
    <property type="entry name" value="Epimerase_deHydtase"/>
</dbReference>
<dbReference type="InterPro" id="IPR036291">
    <property type="entry name" value="NAD(P)-bd_dom_sf"/>
</dbReference>
<dbReference type="Proteomes" id="UP001155182">
    <property type="component" value="Unassembled WGS sequence"/>
</dbReference>
<dbReference type="EMBL" id="JAMWYS010000045">
    <property type="protein sequence ID" value="MCO4293848.1"/>
    <property type="molecule type" value="Genomic_DNA"/>
</dbReference>
<dbReference type="SUPFAM" id="SSF51735">
    <property type="entry name" value="NAD(P)-binding Rossmann-fold domains"/>
    <property type="match status" value="1"/>
</dbReference>
<evidence type="ECO:0000313" key="3">
    <source>
        <dbReference type="EMBL" id="MCO4293848.1"/>
    </source>
</evidence>
<comment type="caution">
    <text evidence="3">The sequence shown here is derived from an EMBL/GenBank/DDBJ whole genome shotgun (WGS) entry which is preliminary data.</text>
</comment>
<dbReference type="PANTHER" id="PTHR43000">
    <property type="entry name" value="DTDP-D-GLUCOSE 4,6-DEHYDRATASE-RELATED"/>
    <property type="match status" value="1"/>
</dbReference>
<reference evidence="3" key="1">
    <citation type="submission" date="2022-06" db="EMBL/GenBank/DDBJ databases">
        <title>Solitalea sp. MAHUQ-68 isolated from rhizospheric soil.</title>
        <authorList>
            <person name="Huq M.A."/>
        </authorList>
    </citation>
    <scope>NUCLEOTIDE SEQUENCE</scope>
    <source>
        <strain evidence="3">MAHUQ-68</strain>
    </source>
</reference>
<feature type="domain" description="NAD-dependent epimerase/dehydratase" evidence="2">
    <location>
        <begin position="3"/>
        <end position="73"/>
    </location>
</feature>
<dbReference type="RefSeq" id="WP_252588501.1">
    <property type="nucleotide sequence ID" value="NZ_JAMWYS010000045.1"/>
</dbReference>
<evidence type="ECO:0000256" key="1">
    <source>
        <dbReference type="ARBA" id="ARBA00007637"/>
    </source>
</evidence>
<name>A0A9X2FBH5_9SPHI</name>